<evidence type="ECO:0008006" key="4">
    <source>
        <dbReference type="Google" id="ProtNLM"/>
    </source>
</evidence>
<keyword evidence="1" id="KW-0812">Transmembrane</keyword>
<dbReference type="OrthoDB" id="3796526at2759"/>
<name>A0A6A5W8U4_9PLEO</name>
<protein>
    <recommendedName>
        <fullName evidence="4">Cytochrome P450</fullName>
    </recommendedName>
</protein>
<reference evidence="2" key="1">
    <citation type="journal article" date="2020" name="Stud. Mycol.">
        <title>101 Dothideomycetes genomes: a test case for predicting lifestyles and emergence of pathogens.</title>
        <authorList>
            <person name="Haridas S."/>
            <person name="Albert R."/>
            <person name="Binder M."/>
            <person name="Bloem J."/>
            <person name="Labutti K."/>
            <person name="Salamov A."/>
            <person name="Andreopoulos B."/>
            <person name="Baker S."/>
            <person name="Barry K."/>
            <person name="Bills G."/>
            <person name="Bluhm B."/>
            <person name="Cannon C."/>
            <person name="Castanera R."/>
            <person name="Culley D."/>
            <person name="Daum C."/>
            <person name="Ezra D."/>
            <person name="Gonzalez J."/>
            <person name="Henrissat B."/>
            <person name="Kuo A."/>
            <person name="Liang C."/>
            <person name="Lipzen A."/>
            <person name="Lutzoni F."/>
            <person name="Magnuson J."/>
            <person name="Mondo S."/>
            <person name="Nolan M."/>
            <person name="Ohm R."/>
            <person name="Pangilinan J."/>
            <person name="Park H.-J."/>
            <person name="Ramirez L."/>
            <person name="Alfaro M."/>
            <person name="Sun H."/>
            <person name="Tritt A."/>
            <person name="Yoshinaga Y."/>
            <person name="Zwiers L.-H."/>
            <person name="Turgeon B."/>
            <person name="Goodwin S."/>
            <person name="Spatafora J."/>
            <person name="Crous P."/>
            <person name="Grigoriev I."/>
        </authorList>
    </citation>
    <scope>NUCLEOTIDE SEQUENCE</scope>
    <source>
        <strain evidence="2">CBS 123094</strain>
    </source>
</reference>
<keyword evidence="1" id="KW-0472">Membrane</keyword>
<sequence>MENLLAQWLATFSHWRFETVLAAIFAYMISRYIYLSYFHPASKYPGPRLASISNLWLSYYRFTGKYLWAVENALRRYGDVVRIAPNELVFVTPQAESGRVHQDGSDMNPQRVSDILGSLNIYTSHTRNQGHFRKAESGIPTRLWHFFRERSGEALAVSQKAFGSMEREVYESHGADHAFTHQLFHTEIERRGE</sequence>
<dbReference type="GO" id="GO:0005506">
    <property type="term" value="F:iron ion binding"/>
    <property type="evidence" value="ECO:0007669"/>
    <property type="project" value="InterPro"/>
</dbReference>
<dbReference type="GO" id="GO:0004497">
    <property type="term" value="F:monooxygenase activity"/>
    <property type="evidence" value="ECO:0007669"/>
    <property type="project" value="InterPro"/>
</dbReference>
<keyword evidence="1" id="KW-1133">Transmembrane helix</keyword>
<dbReference type="Proteomes" id="UP000799779">
    <property type="component" value="Unassembled WGS sequence"/>
</dbReference>
<dbReference type="AlphaFoldDB" id="A0A6A5W8U4"/>
<dbReference type="GO" id="GO:0020037">
    <property type="term" value="F:heme binding"/>
    <property type="evidence" value="ECO:0007669"/>
    <property type="project" value="InterPro"/>
</dbReference>
<dbReference type="SUPFAM" id="SSF48264">
    <property type="entry name" value="Cytochrome P450"/>
    <property type="match status" value="1"/>
</dbReference>
<accession>A0A6A5W8U4</accession>
<dbReference type="Gene3D" id="1.10.630.10">
    <property type="entry name" value="Cytochrome P450"/>
    <property type="match status" value="1"/>
</dbReference>
<gene>
    <name evidence="2" type="ORF">P154DRAFT_605488</name>
</gene>
<evidence type="ECO:0000313" key="3">
    <source>
        <dbReference type="Proteomes" id="UP000799779"/>
    </source>
</evidence>
<dbReference type="EMBL" id="ML977612">
    <property type="protein sequence ID" value="KAF1997558.1"/>
    <property type="molecule type" value="Genomic_DNA"/>
</dbReference>
<dbReference type="InterPro" id="IPR036396">
    <property type="entry name" value="Cyt_P450_sf"/>
</dbReference>
<feature type="transmembrane region" description="Helical" evidence="1">
    <location>
        <begin position="20"/>
        <end position="38"/>
    </location>
</feature>
<organism evidence="2 3">
    <name type="scientific">Amniculicola lignicola CBS 123094</name>
    <dbReference type="NCBI Taxonomy" id="1392246"/>
    <lineage>
        <taxon>Eukaryota</taxon>
        <taxon>Fungi</taxon>
        <taxon>Dikarya</taxon>
        <taxon>Ascomycota</taxon>
        <taxon>Pezizomycotina</taxon>
        <taxon>Dothideomycetes</taxon>
        <taxon>Pleosporomycetidae</taxon>
        <taxon>Pleosporales</taxon>
        <taxon>Amniculicolaceae</taxon>
        <taxon>Amniculicola</taxon>
    </lineage>
</organism>
<proteinExistence type="predicted"/>
<evidence type="ECO:0000256" key="1">
    <source>
        <dbReference type="SAM" id="Phobius"/>
    </source>
</evidence>
<evidence type="ECO:0000313" key="2">
    <source>
        <dbReference type="EMBL" id="KAF1997558.1"/>
    </source>
</evidence>
<keyword evidence="3" id="KW-1185">Reference proteome</keyword>
<dbReference type="GO" id="GO:0016705">
    <property type="term" value="F:oxidoreductase activity, acting on paired donors, with incorporation or reduction of molecular oxygen"/>
    <property type="evidence" value="ECO:0007669"/>
    <property type="project" value="InterPro"/>
</dbReference>